<comment type="caution">
    <text evidence="2">The sequence shown here is derived from an EMBL/GenBank/DDBJ whole genome shotgun (WGS) entry which is preliminary data.</text>
</comment>
<reference evidence="2 3" key="1">
    <citation type="submission" date="2023-05" db="EMBL/GenBank/DDBJ databases">
        <title>Sequencing and Assembly of Streptomyces sp. NP73.</title>
        <authorList>
            <person name="Konwar A.N."/>
            <person name="Saikia K."/>
            <person name="Thakur D."/>
        </authorList>
    </citation>
    <scope>NUCLEOTIDE SEQUENCE [LARGE SCALE GENOMIC DNA]</scope>
    <source>
        <strain evidence="2 3">NP73</strain>
    </source>
</reference>
<dbReference type="RefSeq" id="WP_185911128.1">
    <property type="nucleotide sequence ID" value="NZ_JASITI010000002.1"/>
</dbReference>
<feature type="transmembrane region" description="Helical" evidence="1">
    <location>
        <begin position="153"/>
        <end position="175"/>
    </location>
</feature>
<accession>A0ABT7GM41</accession>
<evidence type="ECO:0000256" key="1">
    <source>
        <dbReference type="SAM" id="Phobius"/>
    </source>
</evidence>
<keyword evidence="1" id="KW-1133">Transmembrane helix</keyword>
<feature type="transmembrane region" description="Helical" evidence="1">
    <location>
        <begin position="233"/>
        <end position="254"/>
    </location>
</feature>
<feature type="transmembrane region" description="Helical" evidence="1">
    <location>
        <begin position="25"/>
        <end position="47"/>
    </location>
</feature>
<evidence type="ECO:0000313" key="2">
    <source>
        <dbReference type="EMBL" id="MDK9494643.1"/>
    </source>
</evidence>
<keyword evidence="1" id="KW-0812">Transmembrane</keyword>
<gene>
    <name evidence="2" type="ORF">QEZ40_002321</name>
</gene>
<dbReference type="EMBL" id="JASITI010000002">
    <property type="protein sequence ID" value="MDK9494643.1"/>
    <property type="molecule type" value="Genomic_DNA"/>
</dbReference>
<protein>
    <submittedName>
        <fullName evidence="2">ABC transporter permease subunit</fullName>
    </submittedName>
</protein>
<dbReference type="Pfam" id="PF12730">
    <property type="entry name" value="ABC2_membrane_4"/>
    <property type="match status" value="1"/>
</dbReference>
<proteinExistence type="predicted"/>
<name>A0ABT7GM41_9ACTN</name>
<keyword evidence="1" id="KW-0472">Membrane</keyword>
<feature type="transmembrane region" description="Helical" evidence="1">
    <location>
        <begin position="107"/>
        <end position="133"/>
    </location>
</feature>
<sequence length="259" mass="26844">MSEVAYSAVLRSEWTKIRTVASTSWTLATTLLVTVAMGAGLCAVVNATFEDMPKASQLTFDATQMSFSGMMLGQLAMLVFGAMVVGSEYGTGMVRTSLAAVPRRGTLLLGKVTVATGLALVVGLATGFLSFFLGQALLGDHSTALGEENVLRAVIGVGLYLALLAAFAIGISMVLRNSAAAISLLITFVLILPIVLSLVDATRKIAEYLPNMAGSAIMQTVASPDADTPYGPWGGLGIMALWSLAAIAAGYLTLAKRDA</sequence>
<evidence type="ECO:0000313" key="3">
    <source>
        <dbReference type="Proteomes" id="UP001223390"/>
    </source>
</evidence>
<feature type="transmembrane region" description="Helical" evidence="1">
    <location>
        <begin position="67"/>
        <end position="86"/>
    </location>
</feature>
<organism evidence="2 3">
    <name type="scientific">Streptomyces katrae</name>
    <dbReference type="NCBI Taxonomy" id="68223"/>
    <lineage>
        <taxon>Bacteria</taxon>
        <taxon>Bacillati</taxon>
        <taxon>Actinomycetota</taxon>
        <taxon>Actinomycetes</taxon>
        <taxon>Kitasatosporales</taxon>
        <taxon>Streptomycetaceae</taxon>
        <taxon>Streptomyces</taxon>
    </lineage>
</organism>
<feature type="transmembrane region" description="Helical" evidence="1">
    <location>
        <begin position="182"/>
        <end position="199"/>
    </location>
</feature>
<keyword evidence="3" id="KW-1185">Reference proteome</keyword>
<dbReference type="Proteomes" id="UP001223390">
    <property type="component" value="Unassembled WGS sequence"/>
</dbReference>